<protein>
    <recommendedName>
        <fullName evidence="4">Lipoprotein</fullName>
    </recommendedName>
</protein>
<accession>A0ABD5L462</accession>
<evidence type="ECO:0008006" key="4">
    <source>
        <dbReference type="Google" id="ProtNLM"/>
    </source>
</evidence>
<dbReference type="EMBL" id="JBDIVD010000003">
    <property type="protein sequence ID" value="MEN3156562.1"/>
    <property type="molecule type" value="Genomic_DNA"/>
</dbReference>
<feature type="chain" id="PRO_5044754691" description="Lipoprotein" evidence="1">
    <location>
        <begin position="19"/>
        <end position="115"/>
    </location>
</feature>
<gene>
    <name evidence="2" type="ORF">ABDD91_27360</name>
</gene>
<dbReference type="RefSeq" id="WP_098113496.1">
    <property type="nucleotide sequence ID" value="NZ_JACLBW010000056.1"/>
</dbReference>
<dbReference type="AlphaFoldDB" id="A0ABD5L462"/>
<reference evidence="2 3" key="2">
    <citation type="submission" date="2024-05" db="EMBL/GenBank/DDBJ databases">
        <authorList>
            <person name="Zheng X."/>
        </authorList>
    </citation>
    <scope>NUCLEOTIDE SEQUENCE [LARGE SCALE GENOMIC DNA]</scope>
    <source>
        <strain evidence="2 3">C4-10</strain>
    </source>
</reference>
<reference evidence="2 3" key="1">
    <citation type="submission" date="2024-05" db="EMBL/GenBank/DDBJ databases">
        <title>The mechanism of isolation and screening of efficient mineral weathering bacteria priestia aryabhattai c4-10 with weathered biotite.</title>
        <authorList>
            <person name="Yang S."/>
        </authorList>
    </citation>
    <scope>NUCLEOTIDE SEQUENCE [LARGE SCALE GENOMIC DNA]</scope>
    <source>
        <strain evidence="2 3">C4-10</strain>
    </source>
</reference>
<comment type="caution">
    <text evidence="2">The sequence shown here is derived from an EMBL/GenBank/DDBJ whole genome shotgun (WGS) entry which is preliminary data.</text>
</comment>
<feature type="signal peptide" evidence="1">
    <location>
        <begin position="1"/>
        <end position="18"/>
    </location>
</feature>
<evidence type="ECO:0000313" key="2">
    <source>
        <dbReference type="EMBL" id="MEN3156562.1"/>
    </source>
</evidence>
<keyword evidence="1" id="KW-0732">Signal</keyword>
<sequence length="115" mass="13216">MKKWLSILFIICLFTLCAACSNVTWKKQYETSLPRELLSEGDEYSVLAVGKSIDHSEDIVGLKKVKYLSSLDQVKEEYPDLGIKESPFFIVFNDKEIVLRTSSLDKALLFIKENY</sequence>
<evidence type="ECO:0000313" key="3">
    <source>
        <dbReference type="Proteomes" id="UP001418804"/>
    </source>
</evidence>
<evidence type="ECO:0000256" key="1">
    <source>
        <dbReference type="SAM" id="SignalP"/>
    </source>
</evidence>
<dbReference type="Proteomes" id="UP001418804">
    <property type="component" value="Unassembled WGS sequence"/>
</dbReference>
<proteinExistence type="predicted"/>
<name>A0ABD5L462_PRIAR</name>
<organism evidence="2 3">
    <name type="scientific">Priestia aryabhattai</name>
    <name type="common">Bacillus aryabhattai</name>
    <dbReference type="NCBI Taxonomy" id="412384"/>
    <lineage>
        <taxon>Bacteria</taxon>
        <taxon>Bacillati</taxon>
        <taxon>Bacillota</taxon>
        <taxon>Bacilli</taxon>
        <taxon>Bacillales</taxon>
        <taxon>Bacillaceae</taxon>
        <taxon>Priestia</taxon>
    </lineage>
</organism>